<dbReference type="EC" id="2.5.1.-" evidence="3"/>
<feature type="active site" description="Proton acceptor" evidence="3">
    <location>
        <position position="64"/>
    </location>
</feature>
<feature type="binding site" evidence="3">
    <location>
        <position position="67"/>
    </location>
    <ligand>
        <name>substrate</name>
    </ligand>
</feature>
<comment type="function">
    <text evidence="3">Catalyzes the condensation of isopentenyl diphosphate (IPP) with allylic pyrophosphates generating different type of terpenoids.</text>
</comment>
<dbReference type="InterPro" id="IPR036424">
    <property type="entry name" value="UPP_synth-like_sf"/>
</dbReference>
<evidence type="ECO:0000313" key="5">
    <source>
        <dbReference type="Proteomes" id="UP000229794"/>
    </source>
</evidence>
<dbReference type="CDD" id="cd00475">
    <property type="entry name" value="Cis_IPPS"/>
    <property type="match status" value="1"/>
</dbReference>
<evidence type="ECO:0000256" key="3">
    <source>
        <dbReference type="HAMAP-Rule" id="MF_01139"/>
    </source>
</evidence>
<comment type="similarity">
    <text evidence="2">Belongs to the UPP synthase family. Z-FPP synthase subfamily.</text>
</comment>
<dbReference type="Proteomes" id="UP000229794">
    <property type="component" value="Unassembled WGS sequence"/>
</dbReference>
<feature type="binding site" evidence="3">
    <location>
        <begin position="61"/>
        <end position="63"/>
    </location>
    <ligand>
        <name>substrate</name>
    </ligand>
</feature>
<feature type="binding site" evidence="3">
    <location>
        <begin position="17"/>
        <end position="20"/>
    </location>
    <ligand>
        <name>substrate</name>
    </ligand>
</feature>
<dbReference type="GO" id="GO:0016094">
    <property type="term" value="P:polyprenol biosynthetic process"/>
    <property type="evidence" value="ECO:0007669"/>
    <property type="project" value="TreeGrafter"/>
</dbReference>
<evidence type="ECO:0000313" key="4">
    <source>
        <dbReference type="EMBL" id="PIP55495.1"/>
    </source>
</evidence>
<comment type="caution">
    <text evidence="4">The sequence shown here is derived from an EMBL/GenBank/DDBJ whole genome shotgun (WGS) entry which is preliminary data.</text>
</comment>
<organism evidence="4 5">
    <name type="scientific">Candidatus Zambryskibacteria bacterium CG22_combo_CG10-13_8_21_14_all_42_17</name>
    <dbReference type="NCBI Taxonomy" id="1975118"/>
    <lineage>
        <taxon>Bacteria</taxon>
        <taxon>Candidatus Zambryskiibacteriota</taxon>
    </lineage>
</organism>
<keyword evidence="3" id="KW-0479">Metal-binding</keyword>
<proteinExistence type="inferred from homology"/>
<keyword evidence="3" id="KW-0460">Magnesium</keyword>
<comment type="caution">
    <text evidence="3">Lacks conserved residue(s) required for the propagation of feature annotation.</text>
</comment>
<dbReference type="PANTHER" id="PTHR10291">
    <property type="entry name" value="DEHYDRODOLICHYL DIPHOSPHATE SYNTHASE FAMILY MEMBER"/>
    <property type="match status" value="1"/>
</dbReference>
<evidence type="ECO:0000256" key="1">
    <source>
        <dbReference type="ARBA" id="ARBA00022679"/>
    </source>
</evidence>
<comment type="cofactor">
    <cofactor evidence="3">
        <name>Mg(2+)</name>
        <dbReference type="ChEBI" id="CHEBI:18420"/>
    </cofactor>
    <text evidence="3">Binds 2 magnesium ions per subunit.</text>
</comment>
<evidence type="ECO:0000256" key="2">
    <source>
        <dbReference type="ARBA" id="ARBA00038453"/>
    </source>
</evidence>
<dbReference type="GO" id="GO:0045547">
    <property type="term" value="F:ditrans,polycis-polyprenyl diphosphate synthase [(2E,6E)-farnesyl diphosphate specific] activity"/>
    <property type="evidence" value="ECO:0007669"/>
    <property type="project" value="TreeGrafter"/>
</dbReference>
<reference evidence="4 5" key="1">
    <citation type="submission" date="2017-09" db="EMBL/GenBank/DDBJ databases">
        <title>Depth-based differentiation of microbial function through sediment-hosted aquifers and enrichment of novel symbionts in the deep terrestrial subsurface.</title>
        <authorList>
            <person name="Probst A.J."/>
            <person name="Ladd B."/>
            <person name="Jarett J.K."/>
            <person name="Geller-Mcgrath D.E."/>
            <person name="Sieber C.M."/>
            <person name="Emerson J.B."/>
            <person name="Anantharaman K."/>
            <person name="Thomas B.C."/>
            <person name="Malmstrom R."/>
            <person name="Stieglmeier M."/>
            <person name="Klingl A."/>
            <person name="Woyke T."/>
            <person name="Ryan C.M."/>
            <person name="Banfield J.F."/>
        </authorList>
    </citation>
    <scope>NUCLEOTIDE SEQUENCE [LARGE SCALE GENOMIC DNA]</scope>
    <source>
        <strain evidence="4">CG22_combo_CG10-13_8_21_14_all_42_17</strain>
    </source>
</reference>
<dbReference type="Pfam" id="PF01255">
    <property type="entry name" value="Prenyltransf"/>
    <property type="match status" value="1"/>
</dbReference>
<feature type="binding site" evidence="3">
    <location>
        <position position="33"/>
    </location>
    <ligand>
        <name>substrate</name>
    </ligand>
</feature>
<name>A0A2H0BCT5_9BACT</name>
<dbReference type="AlphaFoldDB" id="A0A2H0BCT5"/>
<feature type="binding site" evidence="3">
    <location>
        <position position="199"/>
    </location>
    <ligand>
        <name>Mg(2+)</name>
        <dbReference type="ChEBI" id="CHEBI:18420"/>
    </ligand>
</feature>
<dbReference type="InterPro" id="IPR001441">
    <property type="entry name" value="UPP_synth-like"/>
</dbReference>
<accession>A0A2H0BCT5</accession>
<gene>
    <name evidence="4" type="primary">uppS</name>
    <name evidence="4" type="ORF">COX06_02970</name>
</gene>
<dbReference type="GO" id="GO:0000287">
    <property type="term" value="F:magnesium ion binding"/>
    <property type="evidence" value="ECO:0007669"/>
    <property type="project" value="UniProtKB-UniRule"/>
</dbReference>
<sequence>MTIDRKIPECIGIILDGNRRWAKEKGLPTFEGHREGAERLREAAYWVRDRGIKHLAVYAFSRENWSRSAEEISYLLTLFQTTIDRLSAKIVQERIRIKFVGERERFEKNIREAMVRLEEMTSNNDAMTLWVCLSYGGRAEIANAASAASKQAGSDMEITEEMISQNLWTFGMPDPDIIIRTGREKRLSGFLTWQNIYSELFFLDEYWPDFSEEILDRILDQYSKRERRMGK</sequence>
<protein>
    <recommendedName>
        <fullName evidence="3">Isoprenyl transferase</fullName>
        <ecNumber evidence="3">2.5.1.-</ecNumber>
    </recommendedName>
</protein>
<feature type="binding site" evidence="3">
    <location>
        <position position="16"/>
    </location>
    <ligand>
        <name>Mg(2+)</name>
        <dbReference type="ChEBI" id="CHEBI:18420"/>
    </ligand>
</feature>
<dbReference type="PANTHER" id="PTHR10291:SF43">
    <property type="entry name" value="DEHYDRODOLICHYL DIPHOSPHATE SYNTHASE COMPLEX SUBUNIT DHDDS"/>
    <property type="match status" value="1"/>
</dbReference>
<dbReference type="Gene3D" id="3.40.1180.10">
    <property type="entry name" value="Decaprenyl diphosphate synthase-like"/>
    <property type="match status" value="1"/>
</dbReference>
<feature type="binding site" evidence="3">
    <location>
        <position position="180"/>
    </location>
    <ligand>
        <name>substrate</name>
    </ligand>
</feature>
<feature type="binding site" evidence="3">
    <location>
        <begin position="186"/>
        <end position="188"/>
    </location>
    <ligand>
        <name>substrate</name>
    </ligand>
</feature>
<comment type="subunit">
    <text evidence="3">Homodimer.</text>
</comment>
<keyword evidence="1 3" id="KW-0808">Transferase</keyword>
<feature type="binding site" evidence="3">
    <location>
        <position position="65"/>
    </location>
    <ligand>
        <name>substrate</name>
    </ligand>
</feature>
<dbReference type="SUPFAM" id="SSF64005">
    <property type="entry name" value="Undecaprenyl diphosphate synthase"/>
    <property type="match status" value="1"/>
</dbReference>
<dbReference type="HAMAP" id="MF_01139">
    <property type="entry name" value="ISPT"/>
    <property type="match status" value="1"/>
</dbReference>
<dbReference type="EMBL" id="PCST01000038">
    <property type="protein sequence ID" value="PIP55495.1"/>
    <property type="molecule type" value="Genomic_DNA"/>
</dbReference>
<feature type="binding site" evidence="3">
    <location>
        <position position="21"/>
    </location>
    <ligand>
        <name>substrate</name>
    </ligand>
</feature>
<dbReference type="NCBIfam" id="TIGR00055">
    <property type="entry name" value="uppS"/>
    <property type="match status" value="1"/>
</dbReference>
<feature type="active site" evidence="3">
    <location>
        <position position="16"/>
    </location>
</feature>